<reference evidence="1 2" key="1">
    <citation type="submission" date="2016-11" db="EMBL/GenBank/DDBJ databases">
        <authorList>
            <person name="Jaros S."/>
            <person name="Januszkiewicz K."/>
            <person name="Wedrychowicz H."/>
        </authorList>
    </citation>
    <scope>NUCLEOTIDE SEQUENCE [LARGE SCALE GENOMIC DNA]</scope>
    <source>
        <strain evidence="1">NVI 5450</strain>
    </source>
</reference>
<proteinExistence type="predicted"/>
<dbReference type="RefSeq" id="WP_045108759.1">
    <property type="nucleotide sequence ID" value="NZ_CAWRBC010000044.1"/>
</dbReference>
<dbReference type="InterPro" id="IPR009867">
    <property type="entry name" value="DUF1422"/>
</dbReference>
<evidence type="ECO:0000313" key="2">
    <source>
        <dbReference type="Proteomes" id="UP000183794"/>
    </source>
</evidence>
<name>A0A090K3J0_9GAMM</name>
<protein>
    <submittedName>
        <fullName evidence="1">Uncharacterized protein</fullName>
    </submittedName>
</protein>
<evidence type="ECO:0000313" key="1">
    <source>
        <dbReference type="EMBL" id="SGZ06613.1"/>
    </source>
</evidence>
<dbReference type="PATRIC" id="fig|80854.5.peg.290"/>
<dbReference type="KEGG" id="mvs:MVIS_0279"/>
<dbReference type="OrthoDB" id="6215223at2"/>
<dbReference type="HOGENOM" id="CLU_138008_1_0_6"/>
<dbReference type="Proteomes" id="UP000183794">
    <property type="component" value="Unassembled WGS sequence"/>
</dbReference>
<accession>A0A090K3J0</accession>
<gene>
    <name evidence="1" type="ORF">NVI5450_3085</name>
</gene>
<dbReference type="AlphaFoldDB" id="A0A090K3J0"/>
<dbReference type="Pfam" id="PF07226">
    <property type="entry name" value="DUF1422"/>
    <property type="match status" value="1"/>
</dbReference>
<organism evidence="1 2">
    <name type="scientific">Moritella viscosa</name>
    <dbReference type="NCBI Taxonomy" id="80854"/>
    <lineage>
        <taxon>Bacteria</taxon>
        <taxon>Pseudomonadati</taxon>
        <taxon>Pseudomonadota</taxon>
        <taxon>Gammaproteobacteria</taxon>
        <taxon>Alteromonadales</taxon>
        <taxon>Moritellaceae</taxon>
        <taxon>Moritella</taxon>
    </lineage>
</organism>
<dbReference type="EMBL" id="FPLD01000081">
    <property type="protein sequence ID" value="SGZ06613.1"/>
    <property type="molecule type" value="Genomic_DNA"/>
</dbReference>
<sequence>MTTKNQAGYKPLYFAFLAGLCGNATLATLTTSEVPFSIFPLIALVLVAYNWYQVYMTSAIESHISKSSLGLFVIGVLTYTTFVRMEYPELGSNFLPLILVLGLSAWVAKTIGVFRSKKQA</sequence>